<dbReference type="Pfam" id="PF01724">
    <property type="entry name" value="DUF29"/>
    <property type="match status" value="1"/>
</dbReference>
<accession>A0A4R4DXP7</accession>
<sequence length="157" mass="17988">MDGDLYQDDFYTWTRRQAAALRSLTTRQPGNEVDWPNLIEEVETLGRSEVSRVRSALYRLMEHTCLVALAPPDHSDIPHWLGEMRAFRGEAVDDYRPSMQQVLTPKLDTAWADARDAAARKLAQPVERLPEKRPFTLQALLHEIPLDELPERLRGAA</sequence>
<organism evidence="1 2">
    <name type="scientific">Roseicella aquatilis</name>
    <dbReference type="NCBI Taxonomy" id="2527868"/>
    <lineage>
        <taxon>Bacteria</taxon>
        <taxon>Pseudomonadati</taxon>
        <taxon>Pseudomonadota</taxon>
        <taxon>Alphaproteobacteria</taxon>
        <taxon>Acetobacterales</taxon>
        <taxon>Roseomonadaceae</taxon>
        <taxon>Roseicella</taxon>
    </lineage>
</organism>
<dbReference type="InterPro" id="IPR002636">
    <property type="entry name" value="DUF29"/>
</dbReference>
<dbReference type="PANTHER" id="PTHR34235">
    <property type="entry name" value="SLR1203 PROTEIN-RELATED"/>
    <property type="match status" value="1"/>
</dbReference>
<evidence type="ECO:0000313" key="1">
    <source>
        <dbReference type="EMBL" id="TCZ65878.1"/>
    </source>
</evidence>
<dbReference type="Proteomes" id="UP000295023">
    <property type="component" value="Unassembled WGS sequence"/>
</dbReference>
<name>A0A4R4DXP7_9PROT</name>
<comment type="caution">
    <text evidence="1">The sequence shown here is derived from an EMBL/GenBank/DDBJ whole genome shotgun (WGS) entry which is preliminary data.</text>
</comment>
<dbReference type="OrthoDB" id="425753at2"/>
<dbReference type="EMBL" id="SKBM01000002">
    <property type="protein sequence ID" value="TCZ65878.1"/>
    <property type="molecule type" value="Genomic_DNA"/>
</dbReference>
<evidence type="ECO:0000313" key="2">
    <source>
        <dbReference type="Proteomes" id="UP000295023"/>
    </source>
</evidence>
<dbReference type="RefSeq" id="WP_132284017.1">
    <property type="nucleotide sequence ID" value="NZ_SKBM01000002.1"/>
</dbReference>
<protein>
    <submittedName>
        <fullName evidence="1">DUF29 domain-containing protein</fullName>
    </submittedName>
</protein>
<gene>
    <name evidence="1" type="ORF">EXY23_01980</name>
</gene>
<keyword evidence="2" id="KW-1185">Reference proteome</keyword>
<reference evidence="1 2" key="1">
    <citation type="submission" date="2019-03" db="EMBL/GenBank/DDBJ databases">
        <title>Paracraurococcus aquatilis NE82 genome sequence.</title>
        <authorList>
            <person name="Zhao Y."/>
            <person name="Du Z."/>
        </authorList>
    </citation>
    <scope>NUCLEOTIDE SEQUENCE [LARGE SCALE GENOMIC DNA]</scope>
    <source>
        <strain evidence="1 2">NE82</strain>
    </source>
</reference>
<dbReference type="Gene3D" id="1.20.1220.20">
    <property type="entry name" value="Uncharcterised protein PF01724"/>
    <property type="match status" value="1"/>
</dbReference>
<proteinExistence type="predicted"/>
<dbReference type="AlphaFoldDB" id="A0A4R4DXP7"/>